<dbReference type="AlphaFoldDB" id="A0A0B4DAE8"/>
<reference evidence="1 2" key="1">
    <citation type="submission" date="2014-12" db="EMBL/GenBank/DDBJ databases">
        <title>Genome sequencing of Chryseobacterium taiwanense TPW19.</title>
        <authorList>
            <person name="Tan P.W."/>
            <person name="Chan K.-G."/>
        </authorList>
    </citation>
    <scope>NUCLEOTIDE SEQUENCE [LARGE SCALE GENOMIC DNA]</scope>
    <source>
        <strain evidence="1 2">TPW19</strain>
    </source>
</reference>
<dbReference type="Proteomes" id="UP000031167">
    <property type="component" value="Unassembled WGS sequence"/>
</dbReference>
<evidence type="ECO:0000313" key="1">
    <source>
        <dbReference type="EMBL" id="KIC61265.1"/>
    </source>
</evidence>
<evidence type="ECO:0000313" key="2">
    <source>
        <dbReference type="Proteomes" id="UP000031167"/>
    </source>
</evidence>
<accession>A0A0B4DAE8</accession>
<gene>
    <name evidence="1" type="ORF">RM51_18340</name>
</gene>
<dbReference type="STRING" id="363331.RM51_18340"/>
<organism evidence="1 2">
    <name type="scientific">Chryseobacterium taiwanense</name>
    <dbReference type="NCBI Taxonomy" id="363331"/>
    <lineage>
        <taxon>Bacteria</taxon>
        <taxon>Pseudomonadati</taxon>
        <taxon>Bacteroidota</taxon>
        <taxon>Flavobacteriia</taxon>
        <taxon>Flavobacteriales</taxon>
        <taxon>Weeksellaceae</taxon>
        <taxon>Chryseobacterium group</taxon>
        <taxon>Chryseobacterium</taxon>
    </lineage>
</organism>
<keyword evidence="2" id="KW-1185">Reference proteome</keyword>
<dbReference type="EMBL" id="JWTA01000021">
    <property type="protein sequence ID" value="KIC61265.1"/>
    <property type="molecule type" value="Genomic_DNA"/>
</dbReference>
<evidence type="ECO:0008006" key="3">
    <source>
        <dbReference type="Google" id="ProtNLM"/>
    </source>
</evidence>
<proteinExistence type="predicted"/>
<sequence>MNMKMISFLSVFFIALVVSCEEKQPQIEHKVDLFADERQEGKAYVMNEDECFDASEIVIATSKIKLTDNSSGRGKPIFIYKVDSGTVLKATRDSVITYPLQFLSNQKLVLKKDSAIYVYLKKLEGFRFIAEEKHLKYQWVKGAPIFEVKK</sequence>
<dbReference type="PROSITE" id="PS51257">
    <property type="entry name" value="PROKAR_LIPOPROTEIN"/>
    <property type="match status" value="1"/>
</dbReference>
<protein>
    <recommendedName>
        <fullName evidence="3">Lipoprotein</fullName>
    </recommendedName>
</protein>
<comment type="caution">
    <text evidence="1">The sequence shown here is derived from an EMBL/GenBank/DDBJ whole genome shotgun (WGS) entry which is preliminary data.</text>
</comment>
<name>A0A0B4DAE8_9FLAO</name>